<protein>
    <recommendedName>
        <fullName evidence="2">ribonuclease H</fullName>
        <ecNumber evidence="2">3.1.26.4</ecNumber>
    </recommendedName>
</protein>
<dbReference type="FunFam" id="3.10.10.10:FF:000007">
    <property type="entry name" value="Retrovirus-related Pol polyprotein from transposon 17.6-like Protein"/>
    <property type="match status" value="1"/>
</dbReference>
<sequence>YPLPLVPPALEQLRRARIFTKLDLRNAYNLIRIRERDEWKTAFVTPTGHYEYKVMPYGLVNAPLRIPGL</sequence>
<dbReference type="GO" id="GO:0008233">
    <property type="term" value="F:peptidase activity"/>
    <property type="evidence" value="ECO:0007669"/>
    <property type="project" value="UniProtKB-KW"/>
</dbReference>
<dbReference type="InterPro" id="IPR053134">
    <property type="entry name" value="RNA-dir_DNA_polymerase"/>
</dbReference>
<dbReference type="GO" id="GO:0006508">
    <property type="term" value="P:proteolysis"/>
    <property type="evidence" value="ECO:0007669"/>
    <property type="project" value="UniProtKB-KW"/>
</dbReference>
<organism evidence="11 12">
    <name type="scientific">Cirrhinus mrigala</name>
    <name type="common">Mrigala</name>
    <dbReference type="NCBI Taxonomy" id="683832"/>
    <lineage>
        <taxon>Eukaryota</taxon>
        <taxon>Metazoa</taxon>
        <taxon>Chordata</taxon>
        <taxon>Craniata</taxon>
        <taxon>Vertebrata</taxon>
        <taxon>Euteleostomi</taxon>
        <taxon>Actinopterygii</taxon>
        <taxon>Neopterygii</taxon>
        <taxon>Teleostei</taxon>
        <taxon>Ostariophysi</taxon>
        <taxon>Cypriniformes</taxon>
        <taxon>Cyprinidae</taxon>
        <taxon>Labeoninae</taxon>
        <taxon>Labeonini</taxon>
        <taxon>Cirrhinus</taxon>
    </lineage>
</organism>
<evidence type="ECO:0000256" key="2">
    <source>
        <dbReference type="ARBA" id="ARBA00012180"/>
    </source>
</evidence>
<evidence type="ECO:0000313" key="12">
    <source>
        <dbReference type="Proteomes" id="UP001529510"/>
    </source>
</evidence>
<dbReference type="InterPro" id="IPR043128">
    <property type="entry name" value="Rev_trsase/Diguanyl_cyclase"/>
</dbReference>
<dbReference type="CDD" id="cd01647">
    <property type="entry name" value="RT_LTR"/>
    <property type="match status" value="1"/>
</dbReference>
<gene>
    <name evidence="11" type="ORF">M9458_010639</name>
</gene>
<dbReference type="InterPro" id="IPR000477">
    <property type="entry name" value="RT_dom"/>
</dbReference>
<evidence type="ECO:0000256" key="5">
    <source>
        <dbReference type="ARBA" id="ARBA00022695"/>
    </source>
</evidence>
<feature type="non-terminal residue" evidence="11">
    <location>
        <position position="69"/>
    </location>
</feature>
<dbReference type="PANTHER" id="PTHR24559:SF440">
    <property type="entry name" value="RIBONUCLEASE H"/>
    <property type="match status" value="1"/>
</dbReference>
<evidence type="ECO:0000256" key="3">
    <source>
        <dbReference type="ARBA" id="ARBA00022670"/>
    </source>
</evidence>
<keyword evidence="9" id="KW-0695">RNA-directed DNA polymerase</keyword>
<reference evidence="11 12" key="1">
    <citation type="submission" date="2024-05" db="EMBL/GenBank/DDBJ databases">
        <title>Genome sequencing and assembly of Indian major carp, Cirrhinus mrigala (Hamilton, 1822).</title>
        <authorList>
            <person name="Mohindra V."/>
            <person name="Chowdhury L.M."/>
            <person name="Lal K."/>
            <person name="Jena J.K."/>
        </authorList>
    </citation>
    <scope>NUCLEOTIDE SEQUENCE [LARGE SCALE GENOMIC DNA]</scope>
    <source>
        <strain evidence="11">CM1030</strain>
        <tissue evidence="11">Blood</tissue>
    </source>
</reference>
<evidence type="ECO:0000313" key="11">
    <source>
        <dbReference type="EMBL" id="KAL0192343.1"/>
    </source>
</evidence>
<evidence type="ECO:0000256" key="9">
    <source>
        <dbReference type="ARBA" id="ARBA00022918"/>
    </source>
</evidence>
<evidence type="ECO:0000256" key="8">
    <source>
        <dbReference type="ARBA" id="ARBA00022801"/>
    </source>
</evidence>
<keyword evidence="4" id="KW-0808">Transferase</keyword>
<keyword evidence="8" id="KW-0378">Hydrolase</keyword>
<evidence type="ECO:0000256" key="4">
    <source>
        <dbReference type="ARBA" id="ARBA00022679"/>
    </source>
</evidence>
<dbReference type="GO" id="GO:0003964">
    <property type="term" value="F:RNA-directed DNA polymerase activity"/>
    <property type="evidence" value="ECO:0007669"/>
    <property type="project" value="UniProtKB-KW"/>
</dbReference>
<feature type="domain" description="Reverse transcriptase" evidence="10">
    <location>
        <begin position="9"/>
        <end position="64"/>
    </location>
</feature>
<evidence type="ECO:0000256" key="7">
    <source>
        <dbReference type="ARBA" id="ARBA00022759"/>
    </source>
</evidence>
<comment type="similarity">
    <text evidence="1">Belongs to the beta type-B retroviral polymerase family. HERV class-II K(HML-2) pol subfamily.</text>
</comment>
<dbReference type="Gene3D" id="3.10.10.10">
    <property type="entry name" value="HIV Type 1 Reverse Transcriptase, subunit A, domain 1"/>
    <property type="match status" value="1"/>
</dbReference>
<keyword evidence="6" id="KW-0540">Nuclease</keyword>
<evidence type="ECO:0000256" key="6">
    <source>
        <dbReference type="ARBA" id="ARBA00022722"/>
    </source>
</evidence>
<keyword evidence="7" id="KW-0255">Endonuclease</keyword>
<dbReference type="InterPro" id="IPR043502">
    <property type="entry name" value="DNA/RNA_pol_sf"/>
</dbReference>
<dbReference type="AlphaFoldDB" id="A0ABD0R217"/>
<comment type="caution">
    <text evidence="11">The sequence shown here is derived from an EMBL/GenBank/DDBJ whole genome shotgun (WGS) entry which is preliminary data.</text>
</comment>
<keyword evidence="12" id="KW-1185">Reference proteome</keyword>
<evidence type="ECO:0000259" key="10">
    <source>
        <dbReference type="Pfam" id="PF00078"/>
    </source>
</evidence>
<evidence type="ECO:0000256" key="1">
    <source>
        <dbReference type="ARBA" id="ARBA00010879"/>
    </source>
</evidence>
<accession>A0ABD0R217</accession>
<dbReference type="Pfam" id="PF00078">
    <property type="entry name" value="RVT_1"/>
    <property type="match status" value="1"/>
</dbReference>
<keyword evidence="3" id="KW-0645">Protease</keyword>
<keyword evidence="5" id="KW-0548">Nucleotidyltransferase</keyword>
<dbReference type="GO" id="GO:0004523">
    <property type="term" value="F:RNA-DNA hybrid ribonuclease activity"/>
    <property type="evidence" value="ECO:0007669"/>
    <property type="project" value="UniProtKB-EC"/>
</dbReference>
<dbReference type="EC" id="3.1.26.4" evidence="2"/>
<dbReference type="SUPFAM" id="SSF56672">
    <property type="entry name" value="DNA/RNA polymerases"/>
    <property type="match status" value="1"/>
</dbReference>
<dbReference type="Gene3D" id="3.30.70.270">
    <property type="match status" value="1"/>
</dbReference>
<proteinExistence type="inferred from homology"/>
<dbReference type="EMBL" id="JAMKFB020000005">
    <property type="protein sequence ID" value="KAL0192343.1"/>
    <property type="molecule type" value="Genomic_DNA"/>
</dbReference>
<feature type="non-terminal residue" evidence="11">
    <location>
        <position position="1"/>
    </location>
</feature>
<dbReference type="PANTHER" id="PTHR24559">
    <property type="entry name" value="TRANSPOSON TY3-I GAG-POL POLYPROTEIN"/>
    <property type="match status" value="1"/>
</dbReference>
<dbReference type="Proteomes" id="UP001529510">
    <property type="component" value="Unassembled WGS sequence"/>
</dbReference>
<name>A0ABD0R217_CIRMR</name>